<dbReference type="Proteomes" id="UP000184267">
    <property type="component" value="Unassembled WGS sequence"/>
</dbReference>
<dbReference type="EMBL" id="MNAD01000421">
    <property type="protein sequence ID" value="OJT13202.1"/>
    <property type="molecule type" value="Genomic_DNA"/>
</dbReference>
<sequence>MCINSTQEYIPFASTELAQKLPNIRTLWLVVNWALYPSKYDAIVAQYSITQLYINFQSLNTVRYLPRLVYTLPNLRQLHTVSTSHGRILKPPAESFCPPLSDADVLRTTLPLTQSRGRTVGLLTLEIEDSWFDAQNTSAAIVFGTSVVELTIRFVTTRSPPYRHGRLGLLNYISLLSSSLKTLVFVFEPRNLHSSDALDASEDGGTVFYPWIATAISRARTHTALRGVRLRLQLPESGWPCAAISRYGFLDMLVTRELEDALCDIPNLTELAVELPAGPGDPPDAGRWWETELRKRFLRLNHKAQILAEVYPMSDTLSQQQPCRPIWWDAREETPDPHQILPQIRYPNYHTQARTLESELVVLYDYVPLTEALEWRGVSQPNEPTFPQHADVGKKMGILVAPAGIPLPPEELVKLYFVRGWASGGKGVVPITRAELAYLVSAELRALMSLSLDARHLQQVYTLKHYRTAVEFARLCLIEVHQVTDDTLQALFGIIPVGRPLTAD</sequence>
<accession>A0A1M2W0A1</accession>
<dbReference type="AlphaFoldDB" id="A0A1M2W0A1"/>
<dbReference type="OMA" id="VFYPWIA"/>
<evidence type="ECO:0000313" key="1">
    <source>
        <dbReference type="EMBL" id="OJT13202.1"/>
    </source>
</evidence>
<keyword evidence="2" id="KW-1185">Reference proteome</keyword>
<name>A0A1M2W0A1_TRAPU</name>
<gene>
    <name evidence="1" type="ORF">TRAPUB_10221</name>
</gene>
<comment type="caution">
    <text evidence="1">The sequence shown here is derived from an EMBL/GenBank/DDBJ whole genome shotgun (WGS) entry which is preliminary data.</text>
</comment>
<evidence type="ECO:0000313" key="2">
    <source>
        <dbReference type="Proteomes" id="UP000184267"/>
    </source>
</evidence>
<dbReference type="OrthoDB" id="2755073at2759"/>
<protein>
    <submittedName>
        <fullName evidence="1">Uncharacterized protein</fullName>
    </submittedName>
</protein>
<reference evidence="1 2" key="1">
    <citation type="submission" date="2016-10" db="EMBL/GenBank/DDBJ databases">
        <title>Genome sequence of the basidiomycete white-rot fungus Trametes pubescens.</title>
        <authorList>
            <person name="Makela M.R."/>
            <person name="Granchi Z."/>
            <person name="Peng M."/>
            <person name="De Vries R.P."/>
            <person name="Grigoriev I."/>
            <person name="Riley R."/>
            <person name="Hilden K."/>
        </authorList>
    </citation>
    <scope>NUCLEOTIDE SEQUENCE [LARGE SCALE GENOMIC DNA]</scope>
    <source>
        <strain evidence="1 2">FBCC735</strain>
    </source>
</reference>
<organism evidence="1 2">
    <name type="scientific">Trametes pubescens</name>
    <name type="common">White-rot fungus</name>
    <dbReference type="NCBI Taxonomy" id="154538"/>
    <lineage>
        <taxon>Eukaryota</taxon>
        <taxon>Fungi</taxon>
        <taxon>Dikarya</taxon>
        <taxon>Basidiomycota</taxon>
        <taxon>Agaricomycotina</taxon>
        <taxon>Agaricomycetes</taxon>
        <taxon>Polyporales</taxon>
        <taxon>Polyporaceae</taxon>
        <taxon>Trametes</taxon>
    </lineage>
</organism>
<proteinExistence type="predicted"/>